<keyword evidence="4" id="KW-1185">Reference proteome</keyword>
<organism evidence="3 4">
    <name type="scientific">Durusdinium trenchii</name>
    <dbReference type="NCBI Taxonomy" id="1381693"/>
    <lineage>
        <taxon>Eukaryota</taxon>
        <taxon>Sar</taxon>
        <taxon>Alveolata</taxon>
        <taxon>Dinophyceae</taxon>
        <taxon>Suessiales</taxon>
        <taxon>Symbiodiniaceae</taxon>
        <taxon>Durusdinium</taxon>
    </lineage>
</organism>
<gene>
    <name evidence="3" type="ORF">CCMP2556_LOCUS8545</name>
</gene>
<dbReference type="Gene3D" id="2.130.10.30">
    <property type="entry name" value="Regulator of chromosome condensation 1/beta-lactamase-inhibitor protein II"/>
    <property type="match status" value="4"/>
</dbReference>
<proteinExistence type="predicted"/>
<accession>A0ABP0IXD0</accession>
<feature type="region of interest" description="Disordered" evidence="1">
    <location>
        <begin position="565"/>
        <end position="834"/>
    </location>
</feature>
<dbReference type="PANTHER" id="PTHR44329:SF260">
    <property type="entry name" value="PROTEIN KINASE DOMAIN-CONTAINING PROTEIN"/>
    <property type="match status" value="1"/>
</dbReference>
<reference evidence="3 4" key="1">
    <citation type="submission" date="2024-02" db="EMBL/GenBank/DDBJ databases">
        <authorList>
            <person name="Chen Y."/>
            <person name="Shah S."/>
            <person name="Dougan E. K."/>
            <person name="Thang M."/>
            <person name="Chan C."/>
        </authorList>
    </citation>
    <scope>NUCLEOTIDE SEQUENCE [LARGE SCALE GENOMIC DNA]</scope>
</reference>
<dbReference type="SUPFAM" id="SSF50985">
    <property type="entry name" value="RCC1/BLIP-II"/>
    <property type="match status" value="3"/>
</dbReference>
<feature type="domain" description="Protein kinase" evidence="2">
    <location>
        <begin position="2666"/>
        <end position="2916"/>
    </location>
</feature>
<comment type="caution">
    <text evidence="3">The sequence shown here is derived from an EMBL/GenBank/DDBJ whole genome shotgun (WGS) entry which is preliminary data.</text>
</comment>
<feature type="compositionally biased region" description="Basic and acidic residues" evidence="1">
    <location>
        <begin position="582"/>
        <end position="595"/>
    </location>
</feature>
<name>A0ABP0IXD0_9DINO</name>
<dbReference type="InterPro" id="IPR001245">
    <property type="entry name" value="Ser-Thr/Tyr_kinase_cat_dom"/>
</dbReference>
<dbReference type="EMBL" id="CAXAMN010003891">
    <property type="protein sequence ID" value="CAK9006728.1"/>
    <property type="molecule type" value="Genomic_DNA"/>
</dbReference>
<feature type="compositionally biased region" description="Basic and acidic residues" evidence="1">
    <location>
        <begin position="2220"/>
        <end position="2231"/>
    </location>
</feature>
<dbReference type="SUPFAM" id="SSF56112">
    <property type="entry name" value="Protein kinase-like (PK-like)"/>
    <property type="match status" value="2"/>
</dbReference>
<protein>
    <recommendedName>
        <fullName evidence="2">Protein kinase domain-containing protein</fullName>
    </recommendedName>
</protein>
<evidence type="ECO:0000313" key="4">
    <source>
        <dbReference type="Proteomes" id="UP001642484"/>
    </source>
</evidence>
<dbReference type="Gene3D" id="1.10.510.10">
    <property type="entry name" value="Transferase(Phosphotransferase) domain 1"/>
    <property type="match status" value="2"/>
</dbReference>
<dbReference type="PROSITE" id="PS00108">
    <property type="entry name" value="PROTEIN_KINASE_ST"/>
    <property type="match status" value="1"/>
</dbReference>
<dbReference type="InterPro" id="IPR011009">
    <property type="entry name" value="Kinase-like_dom_sf"/>
</dbReference>
<dbReference type="InterPro" id="IPR000719">
    <property type="entry name" value="Prot_kinase_dom"/>
</dbReference>
<feature type="compositionally biased region" description="Basic and acidic residues" evidence="1">
    <location>
        <begin position="641"/>
        <end position="651"/>
    </location>
</feature>
<feature type="compositionally biased region" description="Basic residues" evidence="1">
    <location>
        <begin position="765"/>
        <end position="781"/>
    </location>
</feature>
<feature type="compositionally biased region" description="Acidic residues" evidence="1">
    <location>
        <begin position="787"/>
        <end position="818"/>
    </location>
</feature>
<dbReference type="InterPro" id="IPR008271">
    <property type="entry name" value="Ser/Thr_kinase_AS"/>
</dbReference>
<dbReference type="Proteomes" id="UP001642484">
    <property type="component" value="Unassembled WGS sequence"/>
</dbReference>
<feature type="domain" description="Protein kinase" evidence="2">
    <location>
        <begin position="1580"/>
        <end position="1901"/>
    </location>
</feature>
<dbReference type="SMART" id="SM00220">
    <property type="entry name" value="S_TKc"/>
    <property type="match status" value="1"/>
</dbReference>
<evidence type="ECO:0000259" key="2">
    <source>
        <dbReference type="PROSITE" id="PS50011"/>
    </source>
</evidence>
<dbReference type="InterPro" id="IPR051681">
    <property type="entry name" value="Ser/Thr_Kinases-Pseudokinases"/>
</dbReference>
<dbReference type="InterPro" id="IPR009091">
    <property type="entry name" value="RCC1/BLIP-II"/>
</dbReference>
<sequence>MASGGVWNTQRSFLAQLRDGSLEAWGHPDYGAPIPADIIASGQKHGLKRAWSTWQGGFLVELQNGEFHAWGNKEKGADIDAVKATLEREGVVQIWSTGQAFLAELTSGKVLTWGRADYGGDVATSVREALEAEGIQRAWSTRGAFIVELKSGRVVAWGDSDYGSQIPSDAQAAMRTKGLRDIWTTRGGAVVAQLNTGEVISWGDTRCGADLGGVKDRLEAAGVRRMWSTLEAFLAQLKTGEILCWGAKNYGGALPAGTKEALDAHGVARAWSTNRAFLAELTNGSVVAWGVEFFGATIPDDLHGSLEREGIREAFGMGAAFLVVLKSGRCVAWGHDDYGADLSSVKDKLETVGLALSAPAAPAAVHSGDGSSAPAAPAPSGCPAFCRSVDLSPVVVKLTEKVSNSSWVSRAMVKVPAVVKAMRLPQAEKEKKNRSFFIEEGGVCRGCVLLRKLGQELRFQPRSKLEARVAISWLESALRGLEVLRDSSHFVDEGHAVLPDGSLSVEVVSLGTSNSKESRTLTSMNKLLNKAHICQDDPCSVGFKRWANLCQEVLGVNVNETRAPEDPWKDDAMGARPGALRRGGERSGADSERHAIFVNDDPEDDEVVRGREKVKKVRSGAEATEPEEASRGRGRVTEALSDLRQKLKESMRTPGRPEPAGGGSADPKKAAASSLAVAPKKTDGPKNLTFGVEKPASEIQELLKSGLEEPREGTSSSKRNRSPSEALIAAASHAATGRTGGEEKKKKKKRKRSDNRVLQVLKNALRPRRGKKEKKKKRKKKEKSEGDPSDDDGSPDDSSDDEEEEEESSSYSSEEESSEDRKARRLQAPLKRRSQKKRGSVIHLLLEQIAEQLQDLSTPQEDLLTSGPKVGTYWQISLKHRYNAGHPALRELFLLATVIDRVRSGQLLEALDALAGRFIAVEAATHDGWNVAKHLEVAVPAEQAIAPAELQLAARRHNSMVLKAQGYEGKGKWRYASGGRGVRSEECMRGIQMRETMDSTMPGQTLTDVQPSNDSTEAEVGNETRFMAMTVNLLEVPAREEQSAMHVRREKMSEDAPEEVAGERMSEAGNALREAVQSERLAEGAEKKRPEAEEHRQLLEGGLRGEKVAEMLCRRCDLRNLGLALSWMIFEGGRSQLGRGGSVRLIDWVGPSTRRLLENPSLCEIEDCGQQVPRLTGRVHIQEGEKLEVARLLVERGICKWYPEKEVFRFRGTSVKNGMFGVVKPGKVIEGRETLRVIMNLIPSNSIHSIIPGAVHRLPTITQWTSIFLGPGERVEVSQADITSAFYLFELPIAWHRRLAFNIDAIGSELGPGYDPEIKYSLCACVLPMGWNSAVGVMEEAAENLLKDIGLQTVQSINRVQLLPAGFVEKMKAVEVQSTPFWHIYLDNYASGQRVQGKLEETLGGELHNLAETGRGILTAPQKSVHRALVTTELGAYVQGERGWIGASPERLEKTIKLSLWLATRGNMRRKTLQIAAGRWMHVLQFRRPAMSHFSGIWEFLQAMQKKKEWKARWELLCMSFGAMLVHSDLKAPPSARVTASDASSLAGAVGVSEEVTPLGKDFLFVDMNPSAQGMTIPILVISLFDGIGDYLEYLYESGEAVSLAGDLICGLQTFLPFLRKHLSYSWRYSLVQSPDPDGFDPHSWKMEEFLFRTPLHSGRNGRIGEVRHDNLVKILDILFEGALICTVTEPAPRCLRQLLQAQPSLAQQQHLPLAHGIASAMACLHDLPEPILHQELKPENVLIFESASKLIPKITDSRTAEVQSCEFEASGPLEFGVSRDVGFNGGHGVGALAYKAPEIFDGQFQAASEVYAFGVVCFEILTGQRAWEGRTDFQIMKAVGFDHERPHMDEQNAKTVLGKIIKELQTLRMARVLQTCGKDCWAPDPAARPRFAALPKHLKLRKLPAQLSTAVPGYWSGRGEDLEQGWAAIPVAAPTFAALRRLFVVTQPQDLGRGRDAGQYPRRLWSAWQIEHHNLWEKYMAERNDARSCGMEDLSFKFVDVLRNLQRLERDSIETSVWKSKLEDASAGMPDELCAPIGEKYLLHGTLPEHLLHILDQGSELAPTLLKIQYSETWGAVIRPISTQTMQLIKSEKIDQYTRPDPGYESPGLEDVHSRLYRHDVFYCFVARVTCGATFVTKALKELTTVPNSSPPVRYHTLLAELGPAIVAWQRGGRATSGPIQKRGPSAVMKPRIADFDRLSKSLDGATECRASDSATGETPRDDTERRGGMGREAHPFFILGRFRPPLSAIVAMASGGVWNTQQAFLAQLRDGSLEAWGHPDYGAPIPADIIASGQKHGLKRAWSTWQGGFLVELQNGEFHAWGNKEKGADIDAVKATLEREGVVQIWSTSGAFLAELTSGKVLTWGDAGWGGEVTTSVREALEAEGIHRAWSTHGAFIVELKSGRVVAWGRSEFGSQIPSDAQAAMRTKGLRDIWTTRFGAVVAQLNTGEVISWGDTNRGADVGGVKDRLEAAGVRHMWRSTFAFLAQLKTGEILCWGDKNRGGALPAATKEALDAHGIARAWSTTSAFLAELTNGSVVAWGVGSGAEIPDDLHSSLEREGIREAFGTAGAFLVVLKSGRCVAWGDPRYGADLSSVKDKLETVGLALSAPATPAPEAPHAGPGTLPSGSPRTAAAFLRVFDMSPESVKLTEEIWHLQAPSRVSKLDMFDQEISNYSSWVSRATVKLEHGEVPAVVKAMQLPQDEKEKKKEHLLWMKKELEHPNLVKILGLYWCTNTVMCVAVEPAPRCLRRLLQQEPSLAQREHLPLALGIASAMMYLHDLAEPILHQDLKPENVLIFDSDSKLIPKDVGFNQNGGGKGALAYKAPEMFEEKFQMASEVYAFAVICFEILTGQQAWKGRSDLGIMRAVCDGQRPAMDDPKTDLGPIIQEDSWAADPEARPRFAAICERLKPQRFPKKLSTAAPSYWSGTGEALDQGWAAVPVSEKTFEALKKLFVVTQPEQLGEGRDCKDYRRKYSNLQTE</sequence>
<feature type="compositionally biased region" description="Low complexity" evidence="1">
    <location>
        <begin position="726"/>
        <end position="737"/>
    </location>
</feature>
<evidence type="ECO:0000313" key="3">
    <source>
        <dbReference type="EMBL" id="CAK9006728.1"/>
    </source>
</evidence>
<evidence type="ECO:0000256" key="1">
    <source>
        <dbReference type="SAM" id="MobiDB-lite"/>
    </source>
</evidence>
<dbReference type="PROSITE" id="PS50011">
    <property type="entry name" value="PROTEIN_KINASE_DOM"/>
    <property type="match status" value="2"/>
</dbReference>
<dbReference type="Pfam" id="PF07714">
    <property type="entry name" value="PK_Tyr_Ser-Thr"/>
    <property type="match status" value="2"/>
</dbReference>
<dbReference type="PANTHER" id="PTHR44329">
    <property type="entry name" value="SERINE/THREONINE-PROTEIN KINASE TNNI3K-RELATED"/>
    <property type="match status" value="1"/>
</dbReference>
<feature type="region of interest" description="Disordered" evidence="1">
    <location>
        <begin position="2206"/>
        <end position="2231"/>
    </location>
</feature>